<dbReference type="InterPro" id="IPR052161">
    <property type="entry name" value="Mycobact_Acyl-CoA_DH"/>
</dbReference>
<comment type="cofactor">
    <cofactor evidence="1">
        <name>FAD</name>
        <dbReference type="ChEBI" id="CHEBI:57692"/>
    </cofactor>
</comment>
<evidence type="ECO:0000256" key="5">
    <source>
        <dbReference type="ARBA" id="ARBA00023002"/>
    </source>
</evidence>
<comment type="similarity">
    <text evidence="2">Belongs to the acyl-CoA dehydrogenase family.</text>
</comment>
<name>A0A1X0IXN7_MYCRH</name>
<evidence type="ECO:0000256" key="1">
    <source>
        <dbReference type="ARBA" id="ARBA00001974"/>
    </source>
</evidence>
<organism evidence="9 10">
    <name type="scientific">Mycolicibacterium rhodesiae</name>
    <name type="common">Mycobacterium rhodesiae</name>
    <dbReference type="NCBI Taxonomy" id="36814"/>
    <lineage>
        <taxon>Bacteria</taxon>
        <taxon>Bacillati</taxon>
        <taxon>Actinomycetota</taxon>
        <taxon>Actinomycetes</taxon>
        <taxon>Mycobacteriales</taxon>
        <taxon>Mycobacteriaceae</taxon>
        <taxon>Mycolicibacterium</taxon>
    </lineage>
</organism>
<dbReference type="Proteomes" id="UP000192534">
    <property type="component" value="Unassembled WGS sequence"/>
</dbReference>
<evidence type="ECO:0000256" key="6">
    <source>
        <dbReference type="ARBA" id="ARBA00052546"/>
    </source>
</evidence>
<dbReference type="RefSeq" id="WP_083118571.1">
    <property type="nucleotide sequence ID" value="NZ_JACKUO010000028.1"/>
</dbReference>
<evidence type="ECO:0000313" key="10">
    <source>
        <dbReference type="Proteomes" id="UP000192534"/>
    </source>
</evidence>
<evidence type="ECO:0000313" key="9">
    <source>
        <dbReference type="EMBL" id="ORB53876.1"/>
    </source>
</evidence>
<dbReference type="SUPFAM" id="SSF56645">
    <property type="entry name" value="Acyl-CoA dehydrogenase NM domain-like"/>
    <property type="match status" value="1"/>
</dbReference>
<protein>
    <submittedName>
        <fullName evidence="9">Acyl-CoA dehydrogenase</fullName>
    </submittedName>
</protein>
<dbReference type="GO" id="GO:0050660">
    <property type="term" value="F:flavin adenine dinucleotide binding"/>
    <property type="evidence" value="ECO:0007669"/>
    <property type="project" value="InterPro"/>
</dbReference>
<keyword evidence="10" id="KW-1185">Reference proteome</keyword>
<dbReference type="InterPro" id="IPR037069">
    <property type="entry name" value="AcylCoA_DH/ox_N_sf"/>
</dbReference>
<keyword evidence="3" id="KW-0285">Flavoprotein</keyword>
<evidence type="ECO:0000256" key="3">
    <source>
        <dbReference type="ARBA" id="ARBA00022630"/>
    </source>
</evidence>
<reference evidence="9 10" key="1">
    <citation type="submission" date="2016-12" db="EMBL/GenBank/DDBJ databases">
        <title>The new phylogeny of genus Mycobacterium.</title>
        <authorList>
            <person name="Tortoli E."/>
            <person name="Trovato A."/>
            <person name="Cirillo D.M."/>
        </authorList>
    </citation>
    <scope>NUCLEOTIDE SEQUENCE [LARGE SCALE GENOMIC DNA]</scope>
    <source>
        <strain evidence="9 10">DSM 44223</strain>
    </source>
</reference>
<dbReference type="FunFam" id="2.40.110.10:FF:000002">
    <property type="entry name" value="Acyl-CoA dehydrogenase fadE12"/>
    <property type="match status" value="1"/>
</dbReference>
<feature type="domain" description="Acyl-CoA dehydrogenase/oxidase N-terminal" evidence="8">
    <location>
        <begin position="9"/>
        <end position="119"/>
    </location>
</feature>
<dbReference type="AlphaFoldDB" id="A0A1X0IXN7"/>
<dbReference type="InterPro" id="IPR046373">
    <property type="entry name" value="Acyl-CoA_Oxase/DH_mid-dom_sf"/>
</dbReference>
<dbReference type="InterPro" id="IPR013786">
    <property type="entry name" value="AcylCoA_DH/ox_N"/>
</dbReference>
<keyword evidence="4" id="KW-0274">FAD</keyword>
<dbReference type="Gene3D" id="1.10.540.10">
    <property type="entry name" value="Acyl-CoA dehydrogenase/oxidase, N-terminal domain"/>
    <property type="match status" value="1"/>
</dbReference>
<dbReference type="GO" id="GO:0016627">
    <property type="term" value="F:oxidoreductase activity, acting on the CH-CH group of donors"/>
    <property type="evidence" value="ECO:0007669"/>
    <property type="project" value="InterPro"/>
</dbReference>
<feature type="domain" description="Acyl-CoA oxidase/dehydrogenase middle" evidence="7">
    <location>
        <begin position="124"/>
        <end position="210"/>
    </location>
</feature>
<proteinExistence type="inferred from homology"/>
<evidence type="ECO:0000259" key="7">
    <source>
        <dbReference type="Pfam" id="PF02770"/>
    </source>
</evidence>
<dbReference type="PANTHER" id="PTHR43292">
    <property type="entry name" value="ACYL-COA DEHYDROGENASE"/>
    <property type="match status" value="1"/>
</dbReference>
<dbReference type="OrthoDB" id="3452288at2"/>
<gene>
    <name evidence="9" type="ORF">BST42_10795</name>
</gene>
<dbReference type="SUPFAM" id="SSF47203">
    <property type="entry name" value="Acyl-CoA dehydrogenase C-terminal domain-like"/>
    <property type="match status" value="1"/>
</dbReference>
<keyword evidence="5" id="KW-0560">Oxidoreductase</keyword>
<dbReference type="InterPro" id="IPR006091">
    <property type="entry name" value="Acyl-CoA_Oxase/DH_mid-dom"/>
</dbReference>
<dbReference type="EMBL" id="MVIH01000004">
    <property type="protein sequence ID" value="ORB53876.1"/>
    <property type="molecule type" value="Genomic_DNA"/>
</dbReference>
<dbReference type="Pfam" id="PF02771">
    <property type="entry name" value="Acyl-CoA_dh_N"/>
    <property type="match status" value="1"/>
</dbReference>
<dbReference type="Pfam" id="PF02770">
    <property type="entry name" value="Acyl-CoA_dh_M"/>
    <property type="match status" value="1"/>
</dbReference>
<evidence type="ECO:0000256" key="2">
    <source>
        <dbReference type="ARBA" id="ARBA00009347"/>
    </source>
</evidence>
<accession>A0A1X0IXN7</accession>
<dbReference type="InterPro" id="IPR036250">
    <property type="entry name" value="AcylCo_DH-like_C"/>
</dbReference>
<dbReference type="InterPro" id="IPR009100">
    <property type="entry name" value="AcylCoA_DH/oxidase_NM_dom_sf"/>
</dbReference>
<dbReference type="Gene3D" id="2.40.110.10">
    <property type="entry name" value="Butyryl-CoA Dehydrogenase, subunit A, domain 2"/>
    <property type="match status" value="1"/>
</dbReference>
<comment type="catalytic activity">
    <reaction evidence="6">
        <text>a 2,3-saturated acyl-CoA + A = a 2,3-dehydroacyl-CoA + AH2</text>
        <dbReference type="Rhea" id="RHEA:48608"/>
        <dbReference type="ChEBI" id="CHEBI:13193"/>
        <dbReference type="ChEBI" id="CHEBI:17499"/>
        <dbReference type="ChEBI" id="CHEBI:60015"/>
        <dbReference type="ChEBI" id="CHEBI:65111"/>
    </reaction>
</comment>
<dbReference type="Gene3D" id="1.20.140.10">
    <property type="entry name" value="Butyryl-CoA Dehydrogenase, subunit A, domain 3"/>
    <property type="match status" value="1"/>
</dbReference>
<evidence type="ECO:0000259" key="8">
    <source>
        <dbReference type="Pfam" id="PF02771"/>
    </source>
</evidence>
<sequence>MDFSRVELTAEDQLFLDEVRDFLTTHITDEVIRHDRETGDNFHEGVHLALGAAGYLEAEWKPESEGGFTRVRRRIWELEKRRFAVPWVTWGTTSMVAHSVDTFGSDELKAEVLPGVFSGHIRLCLGYTEPEGGSDVATCKTRAVKDGSTWVINGSKMFTTGAHNCQYVFLITNTDPDAQKHKSLTMFLVPLNLPGIEIQGLRTVDGDRTNIVYYSDVRVDDRYRLGEVNGGWTVLREPLNVEHGAVAAAADGLADVSIMMHQANFMATAVDKVAAAVGRSDPNGRRAVDDGSVAYRLGRSTARMEAALSSPSLYGRVAIAQTMRDISPDLMDILGTAATLPVETDGAADDGASEYVYRFAPLSGIYGGTLEVFRNMIGQYVLGLGKPAYAPQPKKVS</sequence>
<evidence type="ECO:0000256" key="4">
    <source>
        <dbReference type="ARBA" id="ARBA00022827"/>
    </source>
</evidence>
<comment type="caution">
    <text evidence="9">The sequence shown here is derived from an EMBL/GenBank/DDBJ whole genome shotgun (WGS) entry which is preliminary data.</text>
</comment>
<dbReference type="PANTHER" id="PTHR43292:SF4">
    <property type="entry name" value="ACYL-COA DEHYDROGENASE FADE34"/>
    <property type="match status" value="1"/>
</dbReference>
<dbReference type="GO" id="GO:0005886">
    <property type="term" value="C:plasma membrane"/>
    <property type="evidence" value="ECO:0007669"/>
    <property type="project" value="TreeGrafter"/>
</dbReference>